<evidence type="ECO:0000313" key="6">
    <source>
        <dbReference type="EMBL" id="EPH41446.1"/>
    </source>
</evidence>
<dbReference type="PANTHER" id="PTHR39160">
    <property type="entry name" value="CELL WALL-BINDING PROTEIN YOCH"/>
    <property type="match status" value="1"/>
</dbReference>
<dbReference type="PATRIC" id="fig|1286094.4.peg.5440"/>
<comment type="similarity">
    <text evidence="1">Belongs to the transglycosylase family. Rpf subfamily.</text>
</comment>
<keyword evidence="3" id="KW-0378">Hydrolase</keyword>
<reference evidence="6 7" key="1">
    <citation type="submission" date="2013-02" db="EMBL/GenBank/DDBJ databases">
        <title>Draft Genome Sequence of Streptomyces aurantiacus, Which Produces Setomimycin.</title>
        <authorList>
            <person name="Gruening B.A."/>
            <person name="Praeg A."/>
            <person name="Erxleben A."/>
            <person name="Guenther S."/>
            <person name="Mueller M."/>
        </authorList>
    </citation>
    <scope>NUCLEOTIDE SEQUENCE [LARGE SCALE GENOMIC DNA]</scope>
    <source>
        <strain evidence="6 7">JA 4570</strain>
    </source>
</reference>
<dbReference type="Gene3D" id="1.10.530.10">
    <property type="match status" value="1"/>
</dbReference>
<keyword evidence="7" id="KW-1185">Reference proteome</keyword>
<organism evidence="6 7">
    <name type="scientific">Streptomyces aurantiacus JA 4570</name>
    <dbReference type="NCBI Taxonomy" id="1286094"/>
    <lineage>
        <taxon>Bacteria</taxon>
        <taxon>Bacillati</taxon>
        <taxon>Actinomycetota</taxon>
        <taxon>Actinomycetes</taxon>
        <taxon>Kitasatosporales</taxon>
        <taxon>Streptomycetaceae</taxon>
        <taxon>Streptomyces</taxon>
        <taxon>Streptomyces aurantiacus group</taxon>
    </lineage>
</organism>
<dbReference type="InterPro" id="IPR010618">
    <property type="entry name" value="RPF"/>
</dbReference>
<proteinExistence type="inferred from homology"/>
<evidence type="ECO:0000259" key="5">
    <source>
        <dbReference type="PROSITE" id="PS51109"/>
    </source>
</evidence>
<dbReference type="InterPro" id="IPR007137">
    <property type="entry name" value="DUF348"/>
</dbReference>
<dbReference type="PANTHER" id="PTHR39160:SF4">
    <property type="entry name" value="RESUSCITATION-PROMOTING FACTOR RPFB"/>
    <property type="match status" value="1"/>
</dbReference>
<dbReference type="GO" id="GO:0016787">
    <property type="term" value="F:hydrolase activity"/>
    <property type="evidence" value="ECO:0007669"/>
    <property type="project" value="UniProtKB-KW"/>
</dbReference>
<accession>S3ZCM1</accession>
<dbReference type="InterPro" id="IPR051933">
    <property type="entry name" value="Resuscitation_pf_RpfB"/>
</dbReference>
<evidence type="ECO:0000256" key="4">
    <source>
        <dbReference type="SAM" id="MobiDB-lite"/>
    </source>
</evidence>
<feature type="domain" description="G5" evidence="5">
    <location>
        <begin position="339"/>
        <end position="419"/>
    </location>
</feature>
<comment type="caution">
    <text evidence="6">The sequence shown here is derived from an EMBL/GenBank/DDBJ whole genome shotgun (WGS) entry which is preliminary data.</text>
</comment>
<dbReference type="PROSITE" id="PS51109">
    <property type="entry name" value="G5"/>
    <property type="match status" value="1"/>
</dbReference>
<keyword evidence="2" id="KW-0732">Signal</keyword>
<dbReference type="InterPro" id="IPR023346">
    <property type="entry name" value="Lysozyme-like_dom_sf"/>
</dbReference>
<evidence type="ECO:0000313" key="7">
    <source>
        <dbReference type="Proteomes" id="UP000014629"/>
    </source>
</evidence>
<evidence type="ECO:0000256" key="1">
    <source>
        <dbReference type="ARBA" id="ARBA00010830"/>
    </source>
</evidence>
<dbReference type="Gene3D" id="2.20.230.10">
    <property type="entry name" value="Resuscitation-promoting factor rpfb"/>
    <property type="match status" value="1"/>
</dbReference>
<dbReference type="SUPFAM" id="SSF53955">
    <property type="entry name" value="Lysozyme-like"/>
    <property type="match status" value="1"/>
</dbReference>
<feature type="region of interest" description="Disordered" evidence="4">
    <location>
        <begin position="1"/>
        <end position="31"/>
    </location>
</feature>
<dbReference type="AlphaFoldDB" id="S3ZCM1"/>
<dbReference type="InterPro" id="IPR011098">
    <property type="entry name" value="G5_dom"/>
</dbReference>
<sequence>MSKPQYETYEQQPQYAPPREPYGSYDAYDPYDAYDAHGPAYGYEDDRTRGFAGNGVPTQAYGAGGASVDELPTRVFTPDAFGGDGFAGDGRAEGGTAWEPASTAEAETASGERASLPRQQGGPRDEGRAGARRAARRRRTAQRPDGLRRLLPQALVVAFLAGGTSAFVANDKAVQLSVDGRSRTLHTFADDVGELLADEGVDVGAHDIVAPTATTALASGDEIAVRYGRPVRLTLDGQRRQVWTTARTVDGALRQLGVRAEGAYLSTSRGKRIAREGLDLDVRTERTVTIMADGRARTIRTNAATVGEAVEESGVTLRGSDTTSVPPASFPRDGQTVTVMRISGRKEVREEPIPYTVRKTEDASLPRGTEVVEQAGRAGARRITYSVRIVNGVRQKPKRLRSEVVREPQPRIVKVGTKVQPTAVAGAEGRNWGALAACESGGRANAVDPSGTYGGLYQFDTRTWQALGGSGRPQDAPAAEQTLRAKKLYVQRGASPWPHCGGRL</sequence>
<dbReference type="Pfam" id="PF06737">
    <property type="entry name" value="Transglycosylas"/>
    <property type="match status" value="1"/>
</dbReference>
<dbReference type="Proteomes" id="UP000014629">
    <property type="component" value="Unassembled WGS sequence"/>
</dbReference>
<dbReference type="Pfam" id="PF03990">
    <property type="entry name" value="DUF348"/>
    <property type="match status" value="3"/>
</dbReference>
<feature type="region of interest" description="Disordered" evidence="4">
    <location>
        <begin position="84"/>
        <end position="146"/>
    </location>
</feature>
<feature type="compositionally biased region" description="Basic residues" evidence="4">
    <location>
        <begin position="130"/>
        <end position="141"/>
    </location>
</feature>
<feature type="compositionally biased region" description="Low complexity" evidence="4">
    <location>
        <begin position="1"/>
        <end position="14"/>
    </location>
</feature>
<name>S3ZCM1_9ACTN</name>
<feature type="compositionally biased region" description="Low complexity" evidence="4">
    <location>
        <begin position="21"/>
        <end position="31"/>
    </location>
</feature>
<dbReference type="RefSeq" id="WP_016643632.1">
    <property type="nucleotide sequence ID" value="NZ_AOPZ01000313.1"/>
</dbReference>
<gene>
    <name evidence="6" type="ORF">STRAU_5511</name>
</gene>
<dbReference type="SMART" id="SM01208">
    <property type="entry name" value="G5"/>
    <property type="match status" value="1"/>
</dbReference>
<dbReference type="EMBL" id="AOPZ01000313">
    <property type="protein sequence ID" value="EPH41446.1"/>
    <property type="molecule type" value="Genomic_DNA"/>
</dbReference>
<protein>
    <recommendedName>
        <fullName evidence="5">G5 domain-containing protein</fullName>
    </recommendedName>
</protein>
<dbReference type="OrthoDB" id="1404170at2"/>
<evidence type="ECO:0000256" key="3">
    <source>
        <dbReference type="ARBA" id="ARBA00022801"/>
    </source>
</evidence>
<feature type="compositionally biased region" description="Low complexity" evidence="4">
    <location>
        <begin position="94"/>
        <end position="114"/>
    </location>
</feature>
<dbReference type="CDD" id="cd13925">
    <property type="entry name" value="RPF"/>
    <property type="match status" value="1"/>
</dbReference>
<dbReference type="Pfam" id="PF07501">
    <property type="entry name" value="G5"/>
    <property type="match status" value="1"/>
</dbReference>
<evidence type="ECO:0000256" key="2">
    <source>
        <dbReference type="ARBA" id="ARBA00022729"/>
    </source>
</evidence>